<name>A0A4V1BJ38_9RHOB</name>
<evidence type="ECO:0000256" key="3">
    <source>
        <dbReference type="ARBA" id="ARBA00022840"/>
    </source>
</evidence>
<dbReference type="GO" id="GO:0016887">
    <property type="term" value="F:ATP hydrolysis activity"/>
    <property type="evidence" value="ECO:0007669"/>
    <property type="project" value="InterPro"/>
</dbReference>
<keyword evidence="2" id="KW-0547">Nucleotide-binding</keyword>
<evidence type="ECO:0000313" key="6">
    <source>
        <dbReference type="Proteomes" id="UP000296374"/>
    </source>
</evidence>
<dbReference type="Proteomes" id="UP000296374">
    <property type="component" value="Chromosome"/>
</dbReference>
<dbReference type="AlphaFoldDB" id="A0A4V1BJ38"/>
<dbReference type="PANTHER" id="PTHR24220">
    <property type="entry name" value="IMPORT ATP-BINDING PROTEIN"/>
    <property type="match status" value="1"/>
</dbReference>
<dbReference type="InterPro" id="IPR015854">
    <property type="entry name" value="ABC_transpr_LolD-like"/>
</dbReference>
<reference evidence="6" key="1">
    <citation type="submission" date="2019-03" db="EMBL/GenBank/DDBJ databases">
        <authorList>
            <person name="Li J."/>
        </authorList>
    </citation>
    <scope>NUCLEOTIDE SEQUENCE [LARGE SCALE GENOMIC DNA]</scope>
    <source>
        <strain evidence="6">2251</strain>
    </source>
</reference>
<evidence type="ECO:0000256" key="1">
    <source>
        <dbReference type="ARBA" id="ARBA00022448"/>
    </source>
</evidence>
<evidence type="ECO:0000256" key="2">
    <source>
        <dbReference type="ARBA" id="ARBA00022741"/>
    </source>
</evidence>
<keyword evidence="3 5" id="KW-0067">ATP-binding</keyword>
<protein>
    <submittedName>
        <fullName evidence="5">ABC transporter ATP-binding protein</fullName>
    </submittedName>
</protein>
<dbReference type="Pfam" id="PF00005">
    <property type="entry name" value="ABC_tran"/>
    <property type="match status" value="1"/>
</dbReference>
<dbReference type="PROSITE" id="PS50893">
    <property type="entry name" value="ABC_TRANSPORTER_2"/>
    <property type="match status" value="1"/>
</dbReference>
<keyword evidence="1" id="KW-0813">Transport</keyword>
<dbReference type="InterPro" id="IPR017871">
    <property type="entry name" value="ABC_transporter-like_CS"/>
</dbReference>
<dbReference type="EMBL" id="CP038439">
    <property type="protein sequence ID" value="QBX34942.1"/>
    <property type="molecule type" value="Genomic_DNA"/>
</dbReference>
<dbReference type="SUPFAM" id="SSF52540">
    <property type="entry name" value="P-loop containing nucleoside triphosphate hydrolases"/>
    <property type="match status" value="1"/>
</dbReference>
<dbReference type="KEGG" id="plia:E4191_09620"/>
<gene>
    <name evidence="5" type="ORF">E4191_09620</name>
</gene>
<dbReference type="InterPro" id="IPR003593">
    <property type="entry name" value="AAA+_ATPase"/>
</dbReference>
<dbReference type="GO" id="GO:0005524">
    <property type="term" value="F:ATP binding"/>
    <property type="evidence" value="ECO:0007669"/>
    <property type="project" value="UniProtKB-KW"/>
</dbReference>
<dbReference type="GO" id="GO:0005886">
    <property type="term" value="C:plasma membrane"/>
    <property type="evidence" value="ECO:0007669"/>
    <property type="project" value="TreeGrafter"/>
</dbReference>
<evidence type="ECO:0000259" key="4">
    <source>
        <dbReference type="PROSITE" id="PS50893"/>
    </source>
</evidence>
<accession>A0A4V1BJ38</accession>
<dbReference type="InterPro" id="IPR003439">
    <property type="entry name" value="ABC_transporter-like_ATP-bd"/>
</dbReference>
<feature type="domain" description="ABC transporter" evidence="4">
    <location>
        <begin position="20"/>
        <end position="248"/>
    </location>
</feature>
<dbReference type="InterPro" id="IPR017911">
    <property type="entry name" value="MacB-like_ATP-bd"/>
</dbReference>
<proteinExistence type="predicted"/>
<organism evidence="5 6">
    <name type="scientific">Paracoccus liaowanqingii</name>
    <dbReference type="NCBI Taxonomy" id="2560053"/>
    <lineage>
        <taxon>Bacteria</taxon>
        <taxon>Pseudomonadati</taxon>
        <taxon>Pseudomonadota</taxon>
        <taxon>Alphaproteobacteria</taxon>
        <taxon>Rhodobacterales</taxon>
        <taxon>Paracoccaceae</taxon>
        <taxon>Paracoccus</taxon>
    </lineage>
</organism>
<sequence length="248" mass="26588">MWSDASDAGDRGPMTSEPLVEMRRVVRRITAGSDSIAIVRDVDLTVLRGQSLAILGASGSGKSSLLELIGTLSRPTSGRVLFDGADLSAMPERGILALRRRRIGFVFQSANLIDHLTAAANVALPLAYAGVARSARPARVRHWLDRVGIGPLASRPVARLSGGERQRVAIARALVNEPDLILADEPTGSLDQATGQEIMRLLVGLAQQRRALVVVTHDMAHVRQFDRVARMDLGRLIAMDHAADPCGA</sequence>
<dbReference type="SMART" id="SM00382">
    <property type="entry name" value="AAA"/>
    <property type="match status" value="1"/>
</dbReference>
<dbReference type="CDD" id="cd03255">
    <property type="entry name" value="ABC_MJ0796_LolCDE_FtsE"/>
    <property type="match status" value="1"/>
</dbReference>
<dbReference type="PROSITE" id="PS00211">
    <property type="entry name" value="ABC_TRANSPORTER_1"/>
    <property type="match status" value="1"/>
</dbReference>
<dbReference type="GO" id="GO:0022857">
    <property type="term" value="F:transmembrane transporter activity"/>
    <property type="evidence" value="ECO:0007669"/>
    <property type="project" value="TreeGrafter"/>
</dbReference>
<dbReference type="Gene3D" id="3.40.50.300">
    <property type="entry name" value="P-loop containing nucleotide triphosphate hydrolases"/>
    <property type="match status" value="1"/>
</dbReference>
<dbReference type="InterPro" id="IPR027417">
    <property type="entry name" value="P-loop_NTPase"/>
</dbReference>
<evidence type="ECO:0000313" key="5">
    <source>
        <dbReference type="EMBL" id="QBX34942.1"/>
    </source>
</evidence>